<dbReference type="GO" id="GO:0016491">
    <property type="term" value="F:oxidoreductase activity"/>
    <property type="evidence" value="ECO:0007669"/>
    <property type="project" value="InterPro"/>
</dbReference>
<evidence type="ECO:0000313" key="3">
    <source>
        <dbReference type="EMBL" id="GGG76793.1"/>
    </source>
</evidence>
<comment type="similarity">
    <text evidence="1">Belongs to the azoreductase type 2 family.</text>
</comment>
<evidence type="ECO:0000256" key="1">
    <source>
        <dbReference type="ARBA" id="ARBA00009428"/>
    </source>
</evidence>
<sequence>MNIVTIVGSIRKESYNMQLAKTIQERYNTIMNMEFADIRSLPHFDQDEENNPPESVRKFKESIANADGVIIITPEYNWSIPGVLKNAIDWASRVDKVFVGKPVMAAGVSIGMAGTLRAQLNLREILTGIQANLLPPSGNEVLINFAPQKFDDQAGRLTDEMTLAFLDTVMDKFGEFVRSSKNAQLQGSYMG</sequence>
<dbReference type="InterPro" id="IPR005025">
    <property type="entry name" value="FMN_Rdtase-like_dom"/>
</dbReference>
<dbReference type="AlphaFoldDB" id="A0A917HFD7"/>
<gene>
    <name evidence="3" type="ORF">GCM10011398_22280</name>
</gene>
<evidence type="ECO:0000259" key="2">
    <source>
        <dbReference type="Pfam" id="PF03358"/>
    </source>
</evidence>
<keyword evidence="4" id="KW-1185">Reference proteome</keyword>
<comment type="caution">
    <text evidence="3">The sequence shown here is derived from an EMBL/GenBank/DDBJ whole genome shotgun (WGS) entry which is preliminary data.</text>
</comment>
<evidence type="ECO:0000313" key="4">
    <source>
        <dbReference type="Proteomes" id="UP000622860"/>
    </source>
</evidence>
<dbReference type="Pfam" id="PF03358">
    <property type="entry name" value="FMN_red"/>
    <property type="match status" value="1"/>
</dbReference>
<dbReference type="Proteomes" id="UP000622860">
    <property type="component" value="Unassembled WGS sequence"/>
</dbReference>
<dbReference type="SUPFAM" id="SSF52218">
    <property type="entry name" value="Flavoproteins"/>
    <property type="match status" value="1"/>
</dbReference>
<dbReference type="PANTHER" id="PTHR30543:SF21">
    <property type="entry name" value="NAD(P)H-DEPENDENT FMN REDUCTASE LOT6"/>
    <property type="match status" value="1"/>
</dbReference>
<dbReference type="InterPro" id="IPR029039">
    <property type="entry name" value="Flavoprotein-like_sf"/>
</dbReference>
<accession>A0A917HFD7</accession>
<organism evidence="3 4">
    <name type="scientific">Virgibacillus oceani</name>
    <dbReference type="NCBI Taxonomy" id="1479511"/>
    <lineage>
        <taxon>Bacteria</taxon>
        <taxon>Bacillati</taxon>
        <taxon>Bacillota</taxon>
        <taxon>Bacilli</taxon>
        <taxon>Bacillales</taxon>
        <taxon>Bacillaceae</taxon>
        <taxon>Virgibacillus</taxon>
    </lineage>
</organism>
<dbReference type="Gene3D" id="3.40.50.360">
    <property type="match status" value="1"/>
</dbReference>
<feature type="domain" description="NADPH-dependent FMN reductase-like" evidence="2">
    <location>
        <begin position="1"/>
        <end position="136"/>
    </location>
</feature>
<dbReference type="PANTHER" id="PTHR30543">
    <property type="entry name" value="CHROMATE REDUCTASE"/>
    <property type="match status" value="1"/>
</dbReference>
<dbReference type="GO" id="GO:0010181">
    <property type="term" value="F:FMN binding"/>
    <property type="evidence" value="ECO:0007669"/>
    <property type="project" value="TreeGrafter"/>
</dbReference>
<dbReference type="InterPro" id="IPR050712">
    <property type="entry name" value="NAD(P)H-dep_reductase"/>
</dbReference>
<dbReference type="GO" id="GO:0005829">
    <property type="term" value="C:cytosol"/>
    <property type="evidence" value="ECO:0007669"/>
    <property type="project" value="TreeGrafter"/>
</dbReference>
<reference evidence="3" key="2">
    <citation type="submission" date="2020-09" db="EMBL/GenBank/DDBJ databases">
        <authorList>
            <person name="Sun Q."/>
            <person name="Zhou Y."/>
        </authorList>
    </citation>
    <scope>NUCLEOTIDE SEQUENCE</scope>
    <source>
        <strain evidence="3">CGMCC 1.12754</strain>
    </source>
</reference>
<dbReference type="EMBL" id="BMFR01000008">
    <property type="protein sequence ID" value="GGG76793.1"/>
    <property type="molecule type" value="Genomic_DNA"/>
</dbReference>
<reference evidence="3" key="1">
    <citation type="journal article" date="2014" name="Int. J. Syst. Evol. Microbiol.">
        <title>Complete genome sequence of Corynebacterium casei LMG S-19264T (=DSM 44701T), isolated from a smear-ripened cheese.</title>
        <authorList>
            <consortium name="US DOE Joint Genome Institute (JGI-PGF)"/>
            <person name="Walter F."/>
            <person name="Albersmeier A."/>
            <person name="Kalinowski J."/>
            <person name="Ruckert C."/>
        </authorList>
    </citation>
    <scope>NUCLEOTIDE SEQUENCE</scope>
    <source>
        <strain evidence="3">CGMCC 1.12754</strain>
    </source>
</reference>
<name>A0A917HFD7_9BACI</name>
<protein>
    <submittedName>
        <fullName evidence="3">FMN reductase</fullName>
    </submittedName>
</protein>
<proteinExistence type="inferred from homology"/>
<dbReference type="RefSeq" id="WP_188455475.1">
    <property type="nucleotide sequence ID" value="NZ_BMFR01000008.1"/>
</dbReference>